<dbReference type="EMBL" id="BJLR01000004">
    <property type="protein sequence ID" value="GEA86487.1"/>
    <property type="molecule type" value="Genomic_DNA"/>
</dbReference>
<sequence length="184" mass="20772">MPPTTLPRRVRVVGISGAGKTTTAREAAARLGVPHLELDDVFWLPGWQLREIDDGLRELRERVEQAPGGWVACGNWTTRVGSLLDDVDLVVWLDHPRWLVMAQVVRRTLVRAVTRQEVCHGNRELWSGMVARDPEHNIVLWSWTRYGSTQERYRALAAEGTVPVLRLRGRRAVRAWLDGLGGAV</sequence>
<dbReference type="Proteomes" id="UP000317046">
    <property type="component" value="Unassembled WGS sequence"/>
</dbReference>
<protein>
    <recommendedName>
        <fullName evidence="3">Adenylate kinase</fullName>
    </recommendedName>
</protein>
<keyword evidence="2" id="KW-1185">Reference proteome</keyword>
<comment type="caution">
    <text evidence="1">The sequence shown here is derived from an EMBL/GenBank/DDBJ whole genome shotgun (WGS) entry which is preliminary data.</text>
</comment>
<dbReference type="SUPFAM" id="SSF52540">
    <property type="entry name" value="P-loop containing nucleoside triphosphate hydrolases"/>
    <property type="match status" value="1"/>
</dbReference>
<dbReference type="AlphaFoldDB" id="A0A4Y3KRB4"/>
<name>A0A4Y3KRB4_9CELL</name>
<dbReference type="Gene3D" id="3.40.50.300">
    <property type="entry name" value="P-loop containing nucleotide triphosphate hydrolases"/>
    <property type="match status" value="1"/>
</dbReference>
<dbReference type="PANTHER" id="PTHR37816:SF1">
    <property type="entry name" value="TOXIN"/>
    <property type="match status" value="1"/>
</dbReference>
<dbReference type="InterPro" id="IPR027417">
    <property type="entry name" value="P-loop_NTPase"/>
</dbReference>
<organism evidence="1 2">
    <name type="scientific">Cellulomonas cellasea</name>
    <dbReference type="NCBI Taxonomy" id="43670"/>
    <lineage>
        <taxon>Bacteria</taxon>
        <taxon>Bacillati</taxon>
        <taxon>Actinomycetota</taxon>
        <taxon>Actinomycetes</taxon>
        <taxon>Micrococcales</taxon>
        <taxon>Cellulomonadaceae</taxon>
        <taxon>Cellulomonas</taxon>
    </lineage>
</organism>
<proteinExistence type="predicted"/>
<dbReference type="RefSeq" id="WP_141371923.1">
    <property type="nucleotide sequence ID" value="NZ_BJLR01000004.1"/>
</dbReference>
<reference evidence="1" key="1">
    <citation type="submission" date="2019-06" db="EMBL/GenBank/DDBJ databases">
        <title>Whole genome shotgun sequence of Cellulomonas cellasea NBRC 3753.</title>
        <authorList>
            <person name="Hosoyama A."/>
            <person name="Uohara A."/>
            <person name="Ohji S."/>
            <person name="Ichikawa N."/>
        </authorList>
    </citation>
    <scope>NUCLEOTIDE SEQUENCE [LARGE SCALE GENOMIC DNA]</scope>
    <source>
        <strain evidence="1">NBRC 3753</strain>
    </source>
</reference>
<evidence type="ECO:0000313" key="1">
    <source>
        <dbReference type="EMBL" id="GEA86487.1"/>
    </source>
</evidence>
<evidence type="ECO:0008006" key="3">
    <source>
        <dbReference type="Google" id="ProtNLM"/>
    </source>
</evidence>
<dbReference type="InterPro" id="IPR052922">
    <property type="entry name" value="Cytidylate_Kinase-2"/>
</dbReference>
<gene>
    <name evidence="1" type="ORF">CCE01nite_04360</name>
</gene>
<dbReference type="PANTHER" id="PTHR37816">
    <property type="entry name" value="YALI0E33011P"/>
    <property type="match status" value="1"/>
</dbReference>
<evidence type="ECO:0000313" key="2">
    <source>
        <dbReference type="Proteomes" id="UP000317046"/>
    </source>
</evidence>
<accession>A0A4Y3KRB4</accession>